<evidence type="ECO:0000313" key="12">
    <source>
        <dbReference type="Proteomes" id="UP000694941"/>
    </source>
</evidence>
<feature type="domain" description="G-protein coupled receptors family 1 profile" evidence="11">
    <location>
        <begin position="32"/>
        <end position="306"/>
    </location>
</feature>
<evidence type="ECO:0000313" key="13">
    <source>
        <dbReference type="RefSeq" id="XP_022244479.1"/>
    </source>
</evidence>
<dbReference type="InterPro" id="IPR000276">
    <property type="entry name" value="GPCR_Rhodpsn"/>
</dbReference>
<name>A0ABM1SLH3_LIMPO</name>
<keyword evidence="6" id="KW-0297">G-protein coupled receptor</keyword>
<keyword evidence="3" id="KW-1003">Cell membrane</keyword>
<dbReference type="InterPro" id="IPR017452">
    <property type="entry name" value="GPCR_Rhodpsn_7TM"/>
</dbReference>
<keyword evidence="12" id="KW-1185">Reference proteome</keyword>
<feature type="transmembrane region" description="Helical" evidence="10">
    <location>
        <begin position="176"/>
        <end position="200"/>
    </location>
</feature>
<evidence type="ECO:0000256" key="6">
    <source>
        <dbReference type="ARBA" id="ARBA00023040"/>
    </source>
</evidence>
<dbReference type="Pfam" id="PF00001">
    <property type="entry name" value="7tm_1"/>
    <property type="match status" value="1"/>
</dbReference>
<dbReference type="PANTHER" id="PTHR22752">
    <property type="entry name" value="G PROTEIN-COUPLED RECEPTOR"/>
    <property type="match status" value="1"/>
</dbReference>
<accession>A0ABM1SLH3</accession>
<evidence type="ECO:0000256" key="8">
    <source>
        <dbReference type="ARBA" id="ARBA00023170"/>
    </source>
</evidence>
<evidence type="ECO:0000256" key="9">
    <source>
        <dbReference type="ARBA" id="ARBA00023224"/>
    </source>
</evidence>
<gene>
    <name evidence="13 14 15" type="primary">LOC111086332</name>
</gene>
<dbReference type="PRINTS" id="PR00237">
    <property type="entry name" value="GPCRRHODOPSN"/>
</dbReference>
<feature type="transmembrane region" description="Helical" evidence="10">
    <location>
        <begin position="286"/>
        <end position="309"/>
    </location>
</feature>
<evidence type="ECO:0000256" key="3">
    <source>
        <dbReference type="ARBA" id="ARBA00022475"/>
    </source>
</evidence>
<dbReference type="Proteomes" id="UP000694941">
    <property type="component" value="Unplaced"/>
</dbReference>
<reference evidence="13 14" key="1">
    <citation type="submission" date="2025-05" db="UniProtKB">
        <authorList>
            <consortium name="RefSeq"/>
        </authorList>
    </citation>
    <scope>IDENTIFICATION</scope>
    <source>
        <tissue evidence="13 14">Muscle</tissue>
    </source>
</reference>
<keyword evidence="5 10" id="KW-1133">Transmembrane helix</keyword>
<feature type="transmembrane region" description="Helical" evidence="10">
    <location>
        <begin position="133"/>
        <end position="156"/>
    </location>
</feature>
<evidence type="ECO:0000256" key="4">
    <source>
        <dbReference type="ARBA" id="ARBA00022692"/>
    </source>
</evidence>
<keyword evidence="8" id="KW-0675">Receptor</keyword>
<keyword evidence="7 10" id="KW-0472">Membrane</keyword>
<keyword evidence="4 10" id="KW-0812">Transmembrane</keyword>
<dbReference type="CDD" id="cd00637">
    <property type="entry name" value="7tm_classA_rhodopsin-like"/>
    <property type="match status" value="1"/>
</dbReference>
<organism evidence="12 13">
    <name type="scientific">Limulus polyphemus</name>
    <name type="common">Atlantic horseshoe crab</name>
    <dbReference type="NCBI Taxonomy" id="6850"/>
    <lineage>
        <taxon>Eukaryota</taxon>
        <taxon>Metazoa</taxon>
        <taxon>Ecdysozoa</taxon>
        <taxon>Arthropoda</taxon>
        <taxon>Chelicerata</taxon>
        <taxon>Merostomata</taxon>
        <taxon>Xiphosura</taxon>
        <taxon>Limulidae</taxon>
        <taxon>Limulus</taxon>
    </lineage>
</organism>
<dbReference type="PROSITE" id="PS50262">
    <property type="entry name" value="G_PROTEIN_RECEP_F1_2"/>
    <property type="match status" value="1"/>
</dbReference>
<evidence type="ECO:0000313" key="15">
    <source>
        <dbReference type="RefSeq" id="XP_022244481.1"/>
    </source>
</evidence>
<proteinExistence type="inferred from homology"/>
<dbReference type="RefSeq" id="XP_022244479.1">
    <property type="nucleotide sequence ID" value="XM_022388771.1"/>
</dbReference>
<keyword evidence="9" id="KW-0807">Transducer</keyword>
<dbReference type="RefSeq" id="XP_022244481.1">
    <property type="nucleotide sequence ID" value="XM_022388773.1"/>
</dbReference>
<dbReference type="SUPFAM" id="SSF81321">
    <property type="entry name" value="Family A G protein-coupled receptor-like"/>
    <property type="match status" value="1"/>
</dbReference>
<feature type="transmembrane region" description="Helical" evidence="10">
    <location>
        <begin position="254"/>
        <end position="274"/>
    </location>
</feature>
<comment type="subcellular location">
    <subcellularLocation>
        <location evidence="1">Cell membrane</location>
        <topology evidence="1">Multi-pass membrane protein</topology>
    </subcellularLocation>
</comment>
<comment type="similarity">
    <text evidence="2">Belongs to the G-protein coupled receptor 1 family.</text>
</comment>
<evidence type="ECO:0000256" key="1">
    <source>
        <dbReference type="ARBA" id="ARBA00004651"/>
    </source>
</evidence>
<feature type="transmembrane region" description="Helical" evidence="10">
    <location>
        <begin position="52"/>
        <end position="74"/>
    </location>
</feature>
<sequence>MRRQITEDDRDFASSVVAAAFTITITCLSLLGNITVIVVARTDSELKLHVSNLLIVNLAVTDLLTSLLVMIPSITTLIYDRWILGTALCKLHCTLNYCFIIVSMLSLSLITIDRAVAVKHPLRYAQIMTTCRIGFMIGYAWLQGLAFALIPSVYNWVHFDYWEAVCAIKWEVNLPIIAYVVIAFLCCFIIPAGIIVFYNTTILWSAQKMKHNTILPKLLQTKTAKGSERIRGASGSNDRCQSVGLARQKIARSIIVIIFVFLLCMTPFCLIKLLKVLLGAEAIPTWANLFSTIIQFTASATNPFIYAIFRRDFRYALKRLPRRLFGL</sequence>
<dbReference type="RefSeq" id="XP_022244480.1">
    <property type="nucleotide sequence ID" value="XM_022388772.1"/>
</dbReference>
<evidence type="ECO:0000259" key="11">
    <source>
        <dbReference type="PROSITE" id="PS50262"/>
    </source>
</evidence>
<feature type="transmembrane region" description="Helical" evidence="10">
    <location>
        <begin position="94"/>
        <end position="112"/>
    </location>
</feature>
<evidence type="ECO:0000313" key="14">
    <source>
        <dbReference type="RefSeq" id="XP_022244480.1"/>
    </source>
</evidence>
<evidence type="ECO:0000256" key="7">
    <source>
        <dbReference type="ARBA" id="ARBA00023136"/>
    </source>
</evidence>
<evidence type="ECO:0000256" key="10">
    <source>
        <dbReference type="SAM" id="Phobius"/>
    </source>
</evidence>
<feature type="transmembrane region" description="Helical" evidence="10">
    <location>
        <begin position="12"/>
        <end position="40"/>
    </location>
</feature>
<protein>
    <submittedName>
        <fullName evidence="13 14">Octopamine receptor beta-1R-like</fullName>
    </submittedName>
</protein>
<evidence type="ECO:0000256" key="5">
    <source>
        <dbReference type="ARBA" id="ARBA00022989"/>
    </source>
</evidence>
<dbReference type="GeneID" id="111086332"/>
<evidence type="ECO:0000256" key="2">
    <source>
        <dbReference type="ARBA" id="ARBA00010663"/>
    </source>
</evidence>
<dbReference type="Gene3D" id="1.20.1070.10">
    <property type="entry name" value="Rhodopsin 7-helix transmembrane proteins"/>
    <property type="match status" value="1"/>
</dbReference>